<keyword evidence="2" id="KW-0472">Membrane</keyword>
<dbReference type="Proteomes" id="UP000694866">
    <property type="component" value="Unplaced"/>
</dbReference>
<name>A0A9R1T522_9HYME</name>
<evidence type="ECO:0000256" key="2">
    <source>
        <dbReference type="SAM" id="Phobius"/>
    </source>
</evidence>
<keyword evidence="2" id="KW-1133">Transmembrane helix</keyword>
<organism evidence="3 4">
    <name type="scientific">Fopius arisanus</name>
    <dbReference type="NCBI Taxonomy" id="64838"/>
    <lineage>
        <taxon>Eukaryota</taxon>
        <taxon>Metazoa</taxon>
        <taxon>Ecdysozoa</taxon>
        <taxon>Arthropoda</taxon>
        <taxon>Hexapoda</taxon>
        <taxon>Insecta</taxon>
        <taxon>Pterygota</taxon>
        <taxon>Neoptera</taxon>
        <taxon>Endopterygota</taxon>
        <taxon>Hymenoptera</taxon>
        <taxon>Apocrita</taxon>
        <taxon>Ichneumonoidea</taxon>
        <taxon>Braconidae</taxon>
        <taxon>Opiinae</taxon>
        <taxon>Fopius</taxon>
    </lineage>
</organism>
<evidence type="ECO:0000313" key="3">
    <source>
        <dbReference type="Proteomes" id="UP000694866"/>
    </source>
</evidence>
<evidence type="ECO:0000313" key="4">
    <source>
        <dbReference type="RefSeq" id="XP_011302790.1"/>
    </source>
</evidence>
<sequence length="364" mass="40868">MRKKFAPGPTYIEYFTAGEIHLSRMESSSRRFFRMVNSQLIQLMMLMAIMALGAATETPCEDDGDCPPHQFCYDVSNICVNYSNCSQFNREEGEEKAQSPLQCGKCLEGYASNTLATGEEEPVCKRKIQLPVDPPAMNDTSQWWIWVATGVGSSFVVGIVLLLLRKRLPESHEKWFKAMGTWKFTPSAPPQENVFVTAYRLQQPFYTDEEPPIYSSVITTNNNNNINAKERLVNAIPTTPPSWVRVDPSYDEEDGTVNTSGSTAVSMTIEVEEEETTPSSWTPENVTVEVPVRPFLQFGTEQRDNVLNSVLVRGDCRSNSSPTQDTTPEPSPESRERTRGGNTYRGTNVQINQMITLNMVKSDN</sequence>
<dbReference type="RefSeq" id="XP_011302790.1">
    <property type="nucleotide sequence ID" value="XM_011304488.1"/>
</dbReference>
<dbReference type="KEGG" id="fas:105266370"/>
<dbReference type="OrthoDB" id="6376457at2759"/>
<accession>A0A9R1T522</accession>
<reference evidence="4 5" key="1">
    <citation type="submission" date="2025-04" db="UniProtKB">
        <authorList>
            <consortium name="RefSeq"/>
        </authorList>
    </citation>
    <scope>IDENTIFICATION</scope>
    <source>
        <strain evidence="4 5">USDA-PBARC FA_bdor</strain>
        <tissue evidence="4 5">Whole organism</tissue>
    </source>
</reference>
<keyword evidence="2" id="KW-0812">Transmembrane</keyword>
<dbReference type="AlphaFoldDB" id="A0A9R1T522"/>
<feature type="transmembrane region" description="Helical" evidence="2">
    <location>
        <begin position="143"/>
        <end position="164"/>
    </location>
</feature>
<accession>A0A9R1T4S2</accession>
<protein>
    <submittedName>
        <fullName evidence="4 5">Uncharacterized protein isoform X1</fullName>
    </submittedName>
</protein>
<proteinExistence type="predicted"/>
<evidence type="ECO:0000313" key="5">
    <source>
        <dbReference type="RefSeq" id="XP_011302799.1"/>
    </source>
</evidence>
<evidence type="ECO:0000256" key="1">
    <source>
        <dbReference type="SAM" id="MobiDB-lite"/>
    </source>
</evidence>
<feature type="compositionally biased region" description="Polar residues" evidence="1">
    <location>
        <begin position="317"/>
        <end position="328"/>
    </location>
</feature>
<dbReference type="RefSeq" id="XP_011302799.1">
    <property type="nucleotide sequence ID" value="XM_011304497.1"/>
</dbReference>
<feature type="region of interest" description="Disordered" evidence="1">
    <location>
        <begin position="314"/>
        <end position="346"/>
    </location>
</feature>
<dbReference type="GeneID" id="105266370"/>
<gene>
    <name evidence="4 5" type="primary">LOC105266370</name>
</gene>
<keyword evidence="3" id="KW-1185">Reference proteome</keyword>
<feature type="transmembrane region" description="Helical" evidence="2">
    <location>
        <begin position="32"/>
        <end position="55"/>
    </location>
</feature>